<keyword evidence="1" id="KW-0812">Transmembrane</keyword>
<evidence type="ECO:0000256" key="1">
    <source>
        <dbReference type="SAM" id="Phobius"/>
    </source>
</evidence>
<comment type="caution">
    <text evidence="2">The sequence shown here is derived from an EMBL/GenBank/DDBJ whole genome shotgun (WGS) entry which is preliminary data.</text>
</comment>
<sequence>MKTHDQIDILMFYTVLYDTGVSGDLFLCTVFISLLSTFHILNTTLSFIVQTCVEQSFQKGMENEKRHSYIVNT</sequence>
<evidence type="ECO:0000313" key="3">
    <source>
        <dbReference type="Proteomes" id="UP001274896"/>
    </source>
</evidence>
<keyword evidence="1" id="KW-1133">Transmembrane helix</keyword>
<gene>
    <name evidence="2" type="ORF">QTP70_012848</name>
</gene>
<organism evidence="2 3">
    <name type="scientific">Hemibagrus guttatus</name>
    <dbReference type="NCBI Taxonomy" id="175788"/>
    <lineage>
        <taxon>Eukaryota</taxon>
        <taxon>Metazoa</taxon>
        <taxon>Chordata</taxon>
        <taxon>Craniata</taxon>
        <taxon>Vertebrata</taxon>
        <taxon>Euteleostomi</taxon>
        <taxon>Actinopterygii</taxon>
        <taxon>Neopterygii</taxon>
        <taxon>Teleostei</taxon>
        <taxon>Ostariophysi</taxon>
        <taxon>Siluriformes</taxon>
        <taxon>Bagridae</taxon>
        <taxon>Hemibagrus</taxon>
    </lineage>
</organism>
<reference evidence="2" key="1">
    <citation type="submission" date="2023-06" db="EMBL/GenBank/DDBJ databases">
        <title>Male Hemibagrus guttatus genome.</title>
        <authorList>
            <person name="Bian C."/>
        </authorList>
    </citation>
    <scope>NUCLEOTIDE SEQUENCE</scope>
    <source>
        <strain evidence="2">Male_cb2023</strain>
        <tissue evidence="2">Muscle</tissue>
    </source>
</reference>
<dbReference type="EMBL" id="JAUCMX010000012">
    <property type="protein sequence ID" value="KAK3528933.1"/>
    <property type="molecule type" value="Genomic_DNA"/>
</dbReference>
<protein>
    <submittedName>
        <fullName evidence="2">Uncharacterized protein</fullName>
    </submittedName>
</protein>
<keyword evidence="3" id="KW-1185">Reference proteome</keyword>
<proteinExistence type="predicted"/>
<evidence type="ECO:0000313" key="2">
    <source>
        <dbReference type="EMBL" id="KAK3528933.1"/>
    </source>
</evidence>
<feature type="transmembrane region" description="Helical" evidence="1">
    <location>
        <begin position="20"/>
        <end position="41"/>
    </location>
</feature>
<name>A0AAE0UYV2_9TELE</name>
<accession>A0AAE0UYV2</accession>
<keyword evidence="1" id="KW-0472">Membrane</keyword>
<dbReference type="Proteomes" id="UP001274896">
    <property type="component" value="Unassembled WGS sequence"/>
</dbReference>
<dbReference type="AlphaFoldDB" id="A0AAE0UYV2"/>